<sequence>MGAATTVAQNMSLCDKYTTALLKDNNATNQYTLMILLVNTAVIGNYTTTPAPKNAVPGILANGTFDGKAVNLLPYFDGSLLSSNRGGSSGVSVNFLDGGGAEPLKKNLPANDKNSHQYTLLTHLYEFFGVLLQCSEYNKNPAFPAYAGHDMESAHRFMDLSPSEVGYFIQQVGLSAASFGVSQEDVTAVGNSLNKLFGYRCSPPTVVVPEQGETLNSICQNEMCPLDEKARCDLYPNNGTVVEPARVNGTGNSTGNGTGMGMPNATASGTPGFSGAANRMGEGVISLLGALAFVVAL</sequence>
<dbReference type="STRING" id="97972.A0A2V1DAV5"/>
<accession>A0A2V1DAV5</accession>
<gene>
    <name evidence="1" type="ORF">DM02DRAFT_618037</name>
</gene>
<keyword evidence="2" id="KW-1185">Reference proteome</keyword>
<protein>
    <submittedName>
        <fullName evidence="1">Uncharacterized protein</fullName>
    </submittedName>
</protein>
<dbReference type="OrthoDB" id="2110578at2759"/>
<dbReference type="AlphaFoldDB" id="A0A2V1DAV5"/>
<dbReference type="EMBL" id="KZ805503">
    <property type="protein sequence ID" value="PVH95228.1"/>
    <property type="molecule type" value="Genomic_DNA"/>
</dbReference>
<proteinExistence type="predicted"/>
<evidence type="ECO:0000313" key="2">
    <source>
        <dbReference type="Proteomes" id="UP000244855"/>
    </source>
</evidence>
<evidence type="ECO:0000313" key="1">
    <source>
        <dbReference type="EMBL" id="PVH95228.1"/>
    </source>
</evidence>
<name>A0A2V1DAV5_9PLEO</name>
<organism evidence="1 2">
    <name type="scientific">Periconia macrospinosa</name>
    <dbReference type="NCBI Taxonomy" id="97972"/>
    <lineage>
        <taxon>Eukaryota</taxon>
        <taxon>Fungi</taxon>
        <taxon>Dikarya</taxon>
        <taxon>Ascomycota</taxon>
        <taxon>Pezizomycotina</taxon>
        <taxon>Dothideomycetes</taxon>
        <taxon>Pleosporomycetidae</taxon>
        <taxon>Pleosporales</taxon>
        <taxon>Massarineae</taxon>
        <taxon>Periconiaceae</taxon>
        <taxon>Periconia</taxon>
    </lineage>
</organism>
<dbReference type="Proteomes" id="UP000244855">
    <property type="component" value="Unassembled WGS sequence"/>
</dbReference>
<reference evidence="1 2" key="1">
    <citation type="journal article" date="2018" name="Sci. Rep.">
        <title>Comparative genomics provides insights into the lifestyle and reveals functional heterogeneity of dark septate endophytic fungi.</title>
        <authorList>
            <person name="Knapp D.G."/>
            <person name="Nemeth J.B."/>
            <person name="Barry K."/>
            <person name="Hainaut M."/>
            <person name="Henrissat B."/>
            <person name="Johnson J."/>
            <person name="Kuo A."/>
            <person name="Lim J.H.P."/>
            <person name="Lipzen A."/>
            <person name="Nolan M."/>
            <person name="Ohm R.A."/>
            <person name="Tamas L."/>
            <person name="Grigoriev I.V."/>
            <person name="Spatafora J.W."/>
            <person name="Nagy L.G."/>
            <person name="Kovacs G.M."/>
        </authorList>
    </citation>
    <scope>NUCLEOTIDE SEQUENCE [LARGE SCALE GENOMIC DNA]</scope>
    <source>
        <strain evidence="1 2">DSE2036</strain>
    </source>
</reference>